<evidence type="ECO:0000313" key="4">
    <source>
        <dbReference type="EMBL" id="KAK1319542.1"/>
    </source>
</evidence>
<dbReference type="Gene3D" id="1.25.70.10">
    <property type="entry name" value="Transcription termination factor 3, mitochondrial"/>
    <property type="match status" value="1"/>
</dbReference>
<gene>
    <name evidence="4" type="ORF">QJS10_CPB04g00613</name>
</gene>
<dbReference type="GO" id="GO:0006353">
    <property type="term" value="P:DNA-templated transcription termination"/>
    <property type="evidence" value="ECO:0007669"/>
    <property type="project" value="UniProtKB-KW"/>
</dbReference>
<protein>
    <submittedName>
        <fullName evidence="4">Uncharacterized protein</fullName>
    </submittedName>
</protein>
<dbReference type="GO" id="GO:0003676">
    <property type="term" value="F:nucleic acid binding"/>
    <property type="evidence" value="ECO:0007669"/>
    <property type="project" value="InterPro"/>
</dbReference>
<dbReference type="InterPro" id="IPR003690">
    <property type="entry name" value="MTERF"/>
</dbReference>
<keyword evidence="2" id="KW-0806">Transcription termination</keyword>
<keyword evidence="2" id="KW-0805">Transcription regulation</keyword>
<reference evidence="4" key="1">
    <citation type="journal article" date="2023" name="Nat. Commun.">
        <title>Diploid and tetraploid genomes of Acorus and the evolution of monocots.</title>
        <authorList>
            <person name="Ma L."/>
            <person name="Liu K.W."/>
            <person name="Li Z."/>
            <person name="Hsiao Y.Y."/>
            <person name="Qi Y."/>
            <person name="Fu T."/>
            <person name="Tang G.D."/>
            <person name="Zhang D."/>
            <person name="Sun W.H."/>
            <person name="Liu D.K."/>
            <person name="Li Y."/>
            <person name="Chen G.Z."/>
            <person name="Liu X.D."/>
            <person name="Liao X.Y."/>
            <person name="Jiang Y.T."/>
            <person name="Yu X."/>
            <person name="Hao Y."/>
            <person name="Huang J."/>
            <person name="Zhao X.W."/>
            <person name="Ke S."/>
            <person name="Chen Y.Y."/>
            <person name="Wu W.L."/>
            <person name="Hsu J.L."/>
            <person name="Lin Y.F."/>
            <person name="Huang M.D."/>
            <person name="Li C.Y."/>
            <person name="Huang L."/>
            <person name="Wang Z.W."/>
            <person name="Zhao X."/>
            <person name="Zhong W.Y."/>
            <person name="Peng D.H."/>
            <person name="Ahmad S."/>
            <person name="Lan S."/>
            <person name="Zhang J.S."/>
            <person name="Tsai W.C."/>
            <person name="Van de Peer Y."/>
            <person name="Liu Z.J."/>
        </authorList>
    </citation>
    <scope>NUCLEOTIDE SEQUENCE</scope>
    <source>
        <strain evidence="4">CP</strain>
    </source>
</reference>
<name>A0AAV9F213_ACOCL</name>
<dbReference type="InterPro" id="IPR038538">
    <property type="entry name" value="MTERF_sf"/>
</dbReference>
<evidence type="ECO:0000256" key="1">
    <source>
        <dbReference type="ARBA" id="ARBA00007692"/>
    </source>
</evidence>
<organism evidence="4 5">
    <name type="scientific">Acorus calamus</name>
    <name type="common">Sweet flag</name>
    <dbReference type="NCBI Taxonomy" id="4465"/>
    <lineage>
        <taxon>Eukaryota</taxon>
        <taxon>Viridiplantae</taxon>
        <taxon>Streptophyta</taxon>
        <taxon>Embryophyta</taxon>
        <taxon>Tracheophyta</taxon>
        <taxon>Spermatophyta</taxon>
        <taxon>Magnoliopsida</taxon>
        <taxon>Liliopsida</taxon>
        <taxon>Acoraceae</taxon>
        <taxon>Acorus</taxon>
    </lineage>
</organism>
<dbReference type="AlphaFoldDB" id="A0AAV9F213"/>
<dbReference type="Pfam" id="PF02536">
    <property type="entry name" value="mTERF"/>
    <property type="match status" value="1"/>
</dbReference>
<accession>A0AAV9F213</accession>
<dbReference type="Proteomes" id="UP001180020">
    <property type="component" value="Unassembled WGS sequence"/>
</dbReference>
<evidence type="ECO:0000256" key="2">
    <source>
        <dbReference type="ARBA" id="ARBA00022472"/>
    </source>
</evidence>
<keyword evidence="3" id="KW-0809">Transit peptide</keyword>
<evidence type="ECO:0000256" key="3">
    <source>
        <dbReference type="ARBA" id="ARBA00022946"/>
    </source>
</evidence>
<comment type="caution">
    <text evidence="4">The sequence shown here is derived from an EMBL/GenBank/DDBJ whole genome shotgun (WGS) entry which is preliminary data.</text>
</comment>
<sequence length="91" mass="10695">MMDFFLKEPELGLPVVVNWPHLLAHSLEKIIIPRWSVIRVLTSHGILNKDVNLYTICKLKVEKFLERYVIKYQEKVPQVLQAYQGKTVCED</sequence>
<keyword evidence="2" id="KW-0804">Transcription</keyword>
<keyword evidence="5" id="KW-1185">Reference proteome</keyword>
<comment type="similarity">
    <text evidence="1">Belongs to the mTERF family.</text>
</comment>
<evidence type="ECO:0000313" key="5">
    <source>
        <dbReference type="Proteomes" id="UP001180020"/>
    </source>
</evidence>
<reference evidence="4" key="2">
    <citation type="submission" date="2023-06" db="EMBL/GenBank/DDBJ databases">
        <authorList>
            <person name="Ma L."/>
            <person name="Liu K.-W."/>
            <person name="Li Z."/>
            <person name="Hsiao Y.-Y."/>
            <person name="Qi Y."/>
            <person name="Fu T."/>
            <person name="Tang G."/>
            <person name="Zhang D."/>
            <person name="Sun W.-H."/>
            <person name="Liu D.-K."/>
            <person name="Li Y."/>
            <person name="Chen G.-Z."/>
            <person name="Liu X.-D."/>
            <person name="Liao X.-Y."/>
            <person name="Jiang Y.-T."/>
            <person name="Yu X."/>
            <person name="Hao Y."/>
            <person name="Huang J."/>
            <person name="Zhao X.-W."/>
            <person name="Ke S."/>
            <person name="Chen Y.-Y."/>
            <person name="Wu W.-L."/>
            <person name="Hsu J.-L."/>
            <person name="Lin Y.-F."/>
            <person name="Huang M.-D."/>
            <person name="Li C.-Y."/>
            <person name="Huang L."/>
            <person name="Wang Z.-W."/>
            <person name="Zhao X."/>
            <person name="Zhong W.-Y."/>
            <person name="Peng D.-H."/>
            <person name="Ahmad S."/>
            <person name="Lan S."/>
            <person name="Zhang J.-S."/>
            <person name="Tsai W.-C."/>
            <person name="Van De Peer Y."/>
            <person name="Liu Z.-J."/>
        </authorList>
    </citation>
    <scope>NUCLEOTIDE SEQUENCE</scope>
    <source>
        <strain evidence="4">CP</strain>
        <tissue evidence="4">Leaves</tissue>
    </source>
</reference>
<proteinExistence type="inferred from homology"/>
<dbReference type="EMBL" id="JAUJYO010000004">
    <property type="protein sequence ID" value="KAK1319542.1"/>
    <property type="molecule type" value="Genomic_DNA"/>
</dbReference>